<accession>A0AAD7G1P5</accession>
<dbReference type="SUPFAM" id="SSF54160">
    <property type="entry name" value="Chromo domain-like"/>
    <property type="match status" value="1"/>
</dbReference>
<dbReference type="Gene3D" id="2.30.30.140">
    <property type="match status" value="1"/>
</dbReference>
<dbReference type="PROSITE" id="PS50013">
    <property type="entry name" value="CHROMO_2"/>
    <property type="match status" value="1"/>
</dbReference>
<dbReference type="Proteomes" id="UP001221142">
    <property type="component" value="Unassembled WGS sequence"/>
</dbReference>
<organism evidence="2 3">
    <name type="scientific">Roridomyces roridus</name>
    <dbReference type="NCBI Taxonomy" id="1738132"/>
    <lineage>
        <taxon>Eukaryota</taxon>
        <taxon>Fungi</taxon>
        <taxon>Dikarya</taxon>
        <taxon>Basidiomycota</taxon>
        <taxon>Agaricomycotina</taxon>
        <taxon>Agaricomycetes</taxon>
        <taxon>Agaricomycetidae</taxon>
        <taxon>Agaricales</taxon>
        <taxon>Marasmiineae</taxon>
        <taxon>Mycenaceae</taxon>
        <taxon>Roridomyces</taxon>
    </lineage>
</organism>
<dbReference type="InterPro" id="IPR041297">
    <property type="entry name" value="Crb2_Tudor"/>
</dbReference>
<feature type="domain" description="Chromo" evidence="1">
    <location>
        <begin position="9"/>
        <end position="73"/>
    </location>
</feature>
<evidence type="ECO:0000313" key="2">
    <source>
        <dbReference type="EMBL" id="KAJ7650925.1"/>
    </source>
</evidence>
<dbReference type="InterPro" id="IPR000953">
    <property type="entry name" value="Chromo/chromo_shadow_dom"/>
</dbReference>
<proteinExistence type="predicted"/>
<keyword evidence="3" id="KW-1185">Reference proteome</keyword>
<dbReference type="Pfam" id="PF18115">
    <property type="entry name" value="Tudor_3"/>
    <property type="match status" value="1"/>
</dbReference>
<dbReference type="GO" id="GO:0006338">
    <property type="term" value="P:chromatin remodeling"/>
    <property type="evidence" value="ECO:0007669"/>
    <property type="project" value="UniProtKB-ARBA"/>
</dbReference>
<evidence type="ECO:0000259" key="1">
    <source>
        <dbReference type="PROSITE" id="PS50013"/>
    </source>
</evidence>
<dbReference type="Gene3D" id="2.40.50.40">
    <property type="match status" value="1"/>
</dbReference>
<dbReference type="AlphaFoldDB" id="A0AAD7G1P5"/>
<dbReference type="EMBL" id="JARKIF010000001">
    <property type="protein sequence ID" value="KAJ7650925.1"/>
    <property type="molecule type" value="Genomic_DNA"/>
</dbReference>
<dbReference type="InterPro" id="IPR016197">
    <property type="entry name" value="Chromo-like_dom_sf"/>
</dbReference>
<name>A0AAD7G1P5_9AGAR</name>
<sequence length="231" mass="26447">MPACKPEEFFVDKVIKARVAPGARGKKYWEFETLWKGYLATEATWIPQKNFQGDKWALKVFWERSDVGNRDPSKLNQFEVGEIFQLREEVAVGFNCPAANKSSKPRIQKPGPGRSSAALVSKVFALWPDDNLYYPGIVQRRLGDKYVVRFMEDDSELVVNLEHMHLCAKLRPSDRIVVTDDMNTVSMIGEDGTIVLKKRVKVEDVKLSTAEVDKYWQDRLLSHHDIICAQS</sequence>
<comment type="caution">
    <text evidence="2">The sequence shown here is derived from an EMBL/GenBank/DDBJ whole genome shotgun (WGS) entry which is preliminary data.</text>
</comment>
<evidence type="ECO:0000313" key="3">
    <source>
        <dbReference type="Proteomes" id="UP001221142"/>
    </source>
</evidence>
<protein>
    <recommendedName>
        <fullName evidence="1">Chromo domain-containing protein</fullName>
    </recommendedName>
</protein>
<gene>
    <name evidence="2" type="ORF">FB45DRAFT_889134</name>
</gene>
<reference evidence="2" key="1">
    <citation type="submission" date="2023-03" db="EMBL/GenBank/DDBJ databases">
        <title>Massive genome expansion in bonnet fungi (Mycena s.s.) driven by repeated elements and novel gene families across ecological guilds.</title>
        <authorList>
            <consortium name="Lawrence Berkeley National Laboratory"/>
            <person name="Harder C.B."/>
            <person name="Miyauchi S."/>
            <person name="Viragh M."/>
            <person name="Kuo A."/>
            <person name="Thoen E."/>
            <person name="Andreopoulos B."/>
            <person name="Lu D."/>
            <person name="Skrede I."/>
            <person name="Drula E."/>
            <person name="Henrissat B."/>
            <person name="Morin E."/>
            <person name="Kohler A."/>
            <person name="Barry K."/>
            <person name="LaButti K."/>
            <person name="Morin E."/>
            <person name="Salamov A."/>
            <person name="Lipzen A."/>
            <person name="Mereny Z."/>
            <person name="Hegedus B."/>
            <person name="Baldrian P."/>
            <person name="Stursova M."/>
            <person name="Weitz H."/>
            <person name="Taylor A."/>
            <person name="Grigoriev I.V."/>
            <person name="Nagy L.G."/>
            <person name="Martin F."/>
            <person name="Kauserud H."/>
        </authorList>
    </citation>
    <scope>NUCLEOTIDE SEQUENCE</scope>
    <source>
        <strain evidence="2">9284</strain>
    </source>
</reference>